<organism evidence="1 2">
    <name type="scientific">Paraurantiacibacter namhicola</name>
    <dbReference type="NCBI Taxonomy" id="645517"/>
    <lineage>
        <taxon>Bacteria</taxon>
        <taxon>Pseudomonadati</taxon>
        <taxon>Pseudomonadota</taxon>
        <taxon>Alphaproteobacteria</taxon>
        <taxon>Sphingomonadales</taxon>
        <taxon>Erythrobacteraceae</taxon>
        <taxon>Paraurantiacibacter</taxon>
    </lineage>
</organism>
<gene>
    <name evidence="1" type="ORF">A6F65_00575</name>
</gene>
<dbReference type="AlphaFoldDB" id="A0A1C7D614"/>
<protein>
    <submittedName>
        <fullName evidence="1">Uncharacterized protein</fullName>
    </submittedName>
</protein>
<name>A0A1C7D614_9SPHN</name>
<accession>A0A1C7D614</accession>
<keyword evidence="2" id="KW-1185">Reference proteome</keyword>
<dbReference type="EMBL" id="CP016545">
    <property type="protein sequence ID" value="ANU06898.1"/>
    <property type="molecule type" value="Genomic_DNA"/>
</dbReference>
<dbReference type="Proteomes" id="UP000092698">
    <property type="component" value="Chromosome"/>
</dbReference>
<evidence type="ECO:0000313" key="2">
    <source>
        <dbReference type="Proteomes" id="UP000092698"/>
    </source>
</evidence>
<sequence>MEFDKPSAIVAAIILCIAALSALGIISEKAAVTAFIITPTIAFAMARQQVCRLQSGRCAA</sequence>
<reference evidence="1 2" key="1">
    <citation type="submission" date="2016-07" db="EMBL/GenBank/DDBJ databases">
        <title>Complete genome sequence of Altererythrobacter namhicola JCM 16345T, containing esterase-encoding genes.</title>
        <authorList>
            <person name="Cheng H."/>
            <person name="Wu Y.-H."/>
            <person name="Jian S.-L."/>
            <person name="Huo Y.-Y."/>
            <person name="Wang C.-S."/>
            <person name="Xu X.-W."/>
        </authorList>
    </citation>
    <scope>NUCLEOTIDE SEQUENCE [LARGE SCALE GENOMIC DNA]</scope>
    <source>
        <strain evidence="1 2">JCM 16345</strain>
    </source>
</reference>
<proteinExistence type="predicted"/>
<dbReference type="STRING" id="645517.A6F65_00575"/>
<dbReference type="KEGG" id="anh:A6F65_00575"/>
<dbReference type="RefSeq" id="WP_067785757.1">
    <property type="nucleotide sequence ID" value="NZ_CP016545.1"/>
</dbReference>
<evidence type="ECO:0000313" key="1">
    <source>
        <dbReference type="EMBL" id="ANU06898.1"/>
    </source>
</evidence>